<accession>A0AAV7KS62</accession>
<dbReference type="Proteomes" id="UP001066276">
    <property type="component" value="Chromosome 12"/>
</dbReference>
<protein>
    <submittedName>
        <fullName evidence="1">Uncharacterized protein</fullName>
    </submittedName>
</protein>
<comment type="caution">
    <text evidence="1">The sequence shown here is derived from an EMBL/GenBank/DDBJ whole genome shotgun (WGS) entry which is preliminary data.</text>
</comment>
<dbReference type="AlphaFoldDB" id="A0AAV7KS62"/>
<gene>
    <name evidence="1" type="ORF">NDU88_002424</name>
</gene>
<proteinExistence type="predicted"/>
<name>A0AAV7KS62_PLEWA</name>
<sequence length="93" mass="10454">MSSPASALMALSHVLLCPGGHQSKSVLRLQWLSSTRLGRSSESTWEAAIKLLLLLLLPANTFVARGWAINGPEFWDSQMRVRERVEEEMLLNY</sequence>
<evidence type="ECO:0000313" key="2">
    <source>
        <dbReference type="Proteomes" id="UP001066276"/>
    </source>
</evidence>
<reference evidence="1" key="1">
    <citation type="journal article" date="2022" name="bioRxiv">
        <title>Sequencing and chromosome-scale assembly of the giantPleurodeles waltlgenome.</title>
        <authorList>
            <person name="Brown T."/>
            <person name="Elewa A."/>
            <person name="Iarovenko S."/>
            <person name="Subramanian E."/>
            <person name="Araus A.J."/>
            <person name="Petzold A."/>
            <person name="Susuki M."/>
            <person name="Suzuki K.-i.T."/>
            <person name="Hayashi T."/>
            <person name="Toyoda A."/>
            <person name="Oliveira C."/>
            <person name="Osipova E."/>
            <person name="Leigh N.D."/>
            <person name="Simon A."/>
            <person name="Yun M.H."/>
        </authorList>
    </citation>
    <scope>NUCLEOTIDE SEQUENCE</scope>
    <source>
        <strain evidence="1">20211129_DDA</strain>
        <tissue evidence="1">Liver</tissue>
    </source>
</reference>
<evidence type="ECO:0000313" key="1">
    <source>
        <dbReference type="EMBL" id="KAJ1082256.1"/>
    </source>
</evidence>
<keyword evidence="2" id="KW-1185">Reference proteome</keyword>
<organism evidence="1 2">
    <name type="scientific">Pleurodeles waltl</name>
    <name type="common">Iberian ribbed newt</name>
    <dbReference type="NCBI Taxonomy" id="8319"/>
    <lineage>
        <taxon>Eukaryota</taxon>
        <taxon>Metazoa</taxon>
        <taxon>Chordata</taxon>
        <taxon>Craniata</taxon>
        <taxon>Vertebrata</taxon>
        <taxon>Euteleostomi</taxon>
        <taxon>Amphibia</taxon>
        <taxon>Batrachia</taxon>
        <taxon>Caudata</taxon>
        <taxon>Salamandroidea</taxon>
        <taxon>Salamandridae</taxon>
        <taxon>Pleurodelinae</taxon>
        <taxon>Pleurodeles</taxon>
    </lineage>
</organism>
<dbReference type="EMBL" id="JANPWB010000016">
    <property type="protein sequence ID" value="KAJ1082256.1"/>
    <property type="molecule type" value="Genomic_DNA"/>
</dbReference>